<reference evidence="1" key="1">
    <citation type="submission" date="2010-05" db="EMBL/GenBank/DDBJ databases">
        <title>The Genome Sequence of Magnaporthe poae strain ATCC 64411.</title>
        <authorList>
            <consortium name="The Broad Institute Genome Sequencing Platform"/>
            <consortium name="Broad Institute Genome Sequencing Center for Infectious Disease"/>
            <person name="Ma L.-J."/>
            <person name="Dead R."/>
            <person name="Young S."/>
            <person name="Zeng Q."/>
            <person name="Koehrsen M."/>
            <person name="Alvarado L."/>
            <person name="Berlin A."/>
            <person name="Chapman S.B."/>
            <person name="Chen Z."/>
            <person name="Freedman E."/>
            <person name="Gellesch M."/>
            <person name="Goldberg J."/>
            <person name="Griggs A."/>
            <person name="Gujja S."/>
            <person name="Heilman E.R."/>
            <person name="Heiman D."/>
            <person name="Hepburn T."/>
            <person name="Howarth C."/>
            <person name="Jen D."/>
            <person name="Larson L."/>
            <person name="Mehta T."/>
            <person name="Neiman D."/>
            <person name="Pearson M."/>
            <person name="Roberts A."/>
            <person name="Saif S."/>
            <person name="Shea T."/>
            <person name="Shenoy N."/>
            <person name="Sisk P."/>
            <person name="Stolte C."/>
            <person name="Sykes S."/>
            <person name="Walk T."/>
            <person name="White J."/>
            <person name="Yandava C."/>
            <person name="Haas B."/>
            <person name="Nusbaum C."/>
            <person name="Birren B."/>
        </authorList>
    </citation>
    <scope>NUCLEOTIDE SEQUENCE</scope>
    <source>
        <strain evidence="1">ATCC 64411</strain>
    </source>
</reference>
<dbReference type="VEuPathDB" id="FungiDB:MAPG_07851"/>
<dbReference type="EMBL" id="GL876972">
    <property type="protein sequence ID" value="KLU88870.1"/>
    <property type="molecule type" value="Genomic_DNA"/>
</dbReference>
<protein>
    <submittedName>
        <fullName evidence="1">Uncharacterized protein</fullName>
    </submittedName>
</protein>
<dbReference type="AlphaFoldDB" id="A0A0H2TXL6"/>
<feature type="non-terminal residue" evidence="1">
    <location>
        <position position="1"/>
    </location>
</feature>
<gene>
    <name evidence="1" type="ORF">MAPG_07851</name>
</gene>
<name>A0A0H2TXL6_MAGP6</name>
<evidence type="ECO:0000313" key="1">
    <source>
        <dbReference type="EMBL" id="KLU88870.1"/>
    </source>
</evidence>
<accession>A0A0H2TXL6</accession>
<proteinExistence type="predicted"/>
<organism evidence="1">
    <name type="scientific">Magnaporthiopsis poae (strain ATCC 64411 / 73-15)</name>
    <name type="common">Kentucky bluegrass fungus</name>
    <name type="synonym">Magnaporthe poae</name>
    <dbReference type="NCBI Taxonomy" id="644358"/>
    <lineage>
        <taxon>Eukaryota</taxon>
        <taxon>Fungi</taxon>
        <taxon>Dikarya</taxon>
        <taxon>Ascomycota</taxon>
        <taxon>Pezizomycotina</taxon>
        <taxon>Sordariomycetes</taxon>
        <taxon>Sordariomycetidae</taxon>
        <taxon>Magnaporthales</taxon>
        <taxon>Magnaporthaceae</taxon>
        <taxon>Magnaporthiopsis</taxon>
    </lineage>
</organism>
<sequence length="113" mass="12475">TCWYGGTPTTWNTLMLAMKMFCGTETSGGRSGQATGKKIGGTGGVERFSFSQPLMGIKVDMEVIGRNGCEFTVTREECRRIMEKAIECNKPGLRYGGYVESNCARWVIDPNYP</sequence>
<reference evidence="1" key="2">
    <citation type="submission" date="2011-03" db="EMBL/GenBank/DDBJ databases">
        <title>Annotation of Magnaporthe poae ATCC 64411.</title>
        <authorList>
            <person name="Ma L.-J."/>
            <person name="Dead R."/>
            <person name="Young S.K."/>
            <person name="Zeng Q."/>
            <person name="Gargeya S."/>
            <person name="Fitzgerald M."/>
            <person name="Haas B."/>
            <person name="Abouelleil A."/>
            <person name="Alvarado L."/>
            <person name="Arachchi H.M."/>
            <person name="Berlin A."/>
            <person name="Brown A."/>
            <person name="Chapman S.B."/>
            <person name="Chen Z."/>
            <person name="Dunbar C."/>
            <person name="Freedman E."/>
            <person name="Gearin G."/>
            <person name="Gellesch M."/>
            <person name="Goldberg J."/>
            <person name="Griggs A."/>
            <person name="Gujja S."/>
            <person name="Heiman D."/>
            <person name="Howarth C."/>
            <person name="Larson L."/>
            <person name="Lui A."/>
            <person name="MacDonald P.J.P."/>
            <person name="Mehta T."/>
            <person name="Montmayeur A."/>
            <person name="Murphy C."/>
            <person name="Neiman D."/>
            <person name="Pearson M."/>
            <person name="Priest M."/>
            <person name="Roberts A."/>
            <person name="Saif S."/>
            <person name="Shea T."/>
            <person name="Shenoy N."/>
            <person name="Sisk P."/>
            <person name="Stolte C."/>
            <person name="Sykes S."/>
            <person name="Yandava C."/>
            <person name="Wortman J."/>
            <person name="Nusbaum C."/>
            <person name="Birren B."/>
        </authorList>
    </citation>
    <scope>NUCLEOTIDE SEQUENCE</scope>
    <source>
        <strain evidence="1">ATCC 64411</strain>
    </source>
</reference>